<comment type="subcellular location">
    <subcellularLocation>
        <location evidence="1">Chromosome</location>
    </subcellularLocation>
</comment>
<dbReference type="GO" id="GO:0046982">
    <property type="term" value="F:protein heterodimerization activity"/>
    <property type="evidence" value="ECO:0007669"/>
    <property type="project" value="InterPro"/>
</dbReference>
<dbReference type="OrthoDB" id="842664at2759"/>
<dbReference type="Gene3D" id="1.10.20.10">
    <property type="entry name" value="Histone, subunit A"/>
    <property type="match status" value="1"/>
</dbReference>
<evidence type="ECO:0000259" key="5">
    <source>
        <dbReference type="Pfam" id="PF00125"/>
    </source>
</evidence>
<dbReference type="InterPro" id="IPR000164">
    <property type="entry name" value="Histone_H3/CENP-A"/>
</dbReference>
<evidence type="ECO:0000256" key="1">
    <source>
        <dbReference type="ARBA" id="ARBA00004286"/>
    </source>
</evidence>
<dbReference type="PANTHER" id="PTHR11426">
    <property type="entry name" value="HISTONE H3"/>
    <property type="match status" value="1"/>
</dbReference>
<organism evidence="6 7">
    <name type="scientific">Hortaea werneckii</name>
    <name type="common">Black yeast</name>
    <name type="synonym">Cladosporium werneckii</name>
    <dbReference type="NCBI Taxonomy" id="91943"/>
    <lineage>
        <taxon>Eukaryota</taxon>
        <taxon>Fungi</taxon>
        <taxon>Dikarya</taxon>
        <taxon>Ascomycota</taxon>
        <taxon>Pezizomycotina</taxon>
        <taxon>Dothideomycetes</taxon>
        <taxon>Dothideomycetidae</taxon>
        <taxon>Mycosphaerellales</taxon>
        <taxon>Teratosphaeriaceae</taxon>
        <taxon>Hortaea</taxon>
    </lineage>
</organism>
<evidence type="ECO:0000256" key="3">
    <source>
        <dbReference type="ARBA" id="ARBA00022454"/>
    </source>
</evidence>
<dbReference type="InterPro" id="IPR007125">
    <property type="entry name" value="H2A/H2B/H3"/>
</dbReference>
<gene>
    <name evidence="6" type="ORF">D0869_13883</name>
</gene>
<keyword evidence="3" id="KW-0158">Chromosome</keyword>
<proteinExistence type="inferred from homology"/>
<evidence type="ECO:0000313" key="7">
    <source>
        <dbReference type="Proteomes" id="UP000281245"/>
    </source>
</evidence>
<dbReference type="InterPro" id="IPR009072">
    <property type="entry name" value="Histone-fold"/>
</dbReference>
<feature type="domain" description="Core Histone H2A/H2B/H3" evidence="5">
    <location>
        <begin position="3"/>
        <end position="86"/>
    </location>
</feature>
<name>A0A3M6W4N5_HORWE</name>
<dbReference type="GO" id="GO:0003677">
    <property type="term" value="F:DNA binding"/>
    <property type="evidence" value="ECO:0007669"/>
    <property type="project" value="InterPro"/>
</dbReference>
<evidence type="ECO:0000313" key="6">
    <source>
        <dbReference type="EMBL" id="RMX73160.1"/>
    </source>
</evidence>
<dbReference type="Pfam" id="PF00125">
    <property type="entry name" value="Histone"/>
    <property type="match status" value="1"/>
</dbReference>
<dbReference type="AlphaFoldDB" id="A0A3M6W4N5"/>
<reference evidence="6 7" key="1">
    <citation type="journal article" date="2018" name="BMC Genomics">
        <title>Genomic evidence for intraspecific hybridization in a clonal and extremely halotolerant yeast.</title>
        <authorList>
            <person name="Gostincar C."/>
            <person name="Stajich J.E."/>
            <person name="Zupancic J."/>
            <person name="Zalar P."/>
            <person name="Gunde-Cimerman N."/>
        </authorList>
    </citation>
    <scope>NUCLEOTIDE SEQUENCE [LARGE SCALE GENOMIC DNA]</scope>
    <source>
        <strain evidence="6 7">EXF-6656</strain>
    </source>
</reference>
<comment type="similarity">
    <text evidence="2">Belongs to the histone H3 family.</text>
</comment>
<keyword evidence="4" id="KW-0238">DNA-binding</keyword>
<dbReference type="SMART" id="SM00428">
    <property type="entry name" value="H3"/>
    <property type="match status" value="1"/>
</dbReference>
<accession>A0A3M6W4N5</accession>
<dbReference type="GO" id="GO:0030527">
    <property type="term" value="F:structural constituent of chromatin"/>
    <property type="evidence" value="ECO:0007669"/>
    <property type="project" value="InterPro"/>
</dbReference>
<protein>
    <recommendedName>
        <fullName evidence="5">Core Histone H2A/H2B/H3 domain-containing protein</fullName>
    </recommendedName>
</protein>
<keyword evidence="4" id="KW-0544">Nucleosome core</keyword>
<sequence>METVARKESRRHQKSTDNVIPNRPFQRLVDEVAVGLKKEVRFEASAMDALQEAAEAYMVYIFEVTKLAARHAKRDKIQKRDMQFVVGLLRSWGTLE</sequence>
<dbReference type="GO" id="GO:0000786">
    <property type="term" value="C:nucleosome"/>
    <property type="evidence" value="ECO:0007669"/>
    <property type="project" value="UniProtKB-KW"/>
</dbReference>
<dbReference type="Proteomes" id="UP000281245">
    <property type="component" value="Unassembled WGS sequence"/>
</dbReference>
<dbReference type="EMBL" id="QWIJ01001911">
    <property type="protein sequence ID" value="RMX73160.1"/>
    <property type="molecule type" value="Genomic_DNA"/>
</dbReference>
<evidence type="ECO:0000256" key="4">
    <source>
        <dbReference type="ARBA" id="ARBA00023269"/>
    </source>
</evidence>
<dbReference type="SUPFAM" id="SSF47113">
    <property type="entry name" value="Histone-fold"/>
    <property type="match status" value="1"/>
</dbReference>
<dbReference type="PRINTS" id="PR00622">
    <property type="entry name" value="HISTONEH3"/>
</dbReference>
<evidence type="ECO:0000256" key="2">
    <source>
        <dbReference type="ARBA" id="ARBA00010343"/>
    </source>
</evidence>
<comment type="caution">
    <text evidence="6">The sequence shown here is derived from an EMBL/GenBank/DDBJ whole genome shotgun (WGS) entry which is preliminary data.</text>
</comment>